<evidence type="ECO:0000313" key="2">
    <source>
        <dbReference type="Proteomes" id="UP000274920"/>
    </source>
</evidence>
<dbReference type="Proteomes" id="UP000274920">
    <property type="component" value="Unassembled WGS sequence"/>
</dbReference>
<accession>A0A426DDM2</accession>
<dbReference type="RefSeq" id="WP_125126714.1">
    <property type="nucleotide sequence ID" value="NZ_RHJS01000002.1"/>
</dbReference>
<gene>
    <name evidence="1" type="ORF">EBB54_05855</name>
</gene>
<comment type="caution">
    <text evidence="1">The sequence shown here is derived from an EMBL/GenBank/DDBJ whole genome shotgun (WGS) entry which is preliminary data.</text>
</comment>
<protein>
    <submittedName>
        <fullName evidence="1">Uncharacterized protein</fullName>
    </submittedName>
</protein>
<evidence type="ECO:0000313" key="1">
    <source>
        <dbReference type="EMBL" id="RRK30949.1"/>
    </source>
</evidence>
<proteinExistence type="predicted"/>
<dbReference type="EMBL" id="RHJS01000002">
    <property type="protein sequence ID" value="RRK30949.1"/>
    <property type="molecule type" value="Genomic_DNA"/>
</dbReference>
<dbReference type="AlphaFoldDB" id="A0A426DDM2"/>
<reference evidence="1" key="1">
    <citation type="submission" date="2018-10" db="EMBL/GenBank/DDBJ databases">
        <title>Schaedlerella arabinophila gen. nov. sp. nov., isolated from the mouse intestinal tract and comparative analysis with the genome of the closely related altered Schaedler flora strain ASF502.</title>
        <authorList>
            <person name="Miyake S."/>
            <person name="Soh M."/>
            <person name="Seedorf H."/>
        </authorList>
    </citation>
    <scope>NUCLEOTIDE SEQUENCE [LARGE SCALE GENOMIC DNA]</scope>
    <source>
        <strain evidence="1">DSM 106076</strain>
    </source>
</reference>
<name>A0A426DDM2_9FIRM</name>
<keyword evidence="2" id="KW-1185">Reference proteome</keyword>
<organism evidence="1 2">
    <name type="scientific">Schaedlerella arabinosiphila</name>
    <dbReference type="NCBI Taxonomy" id="2044587"/>
    <lineage>
        <taxon>Bacteria</taxon>
        <taxon>Bacillati</taxon>
        <taxon>Bacillota</taxon>
        <taxon>Clostridia</taxon>
        <taxon>Lachnospirales</taxon>
        <taxon>Lachnospiraceae</taxon>
        <taxon>Schaedlerella</taxon>
    </lineage>
</organism>
<sequence>MENNILMREDITENVIAIKINQAYRENMTELELYEATRGYWKVDVKRAEKAQYAFSIYKGIIKEVYKIKEWLPAGTIPRPTLPDAETPGDRFEFVGEVAEENIRDKYIEKSIANLYRKGEANPIKYFYTKL</sequence>